<keyword evidence="2" id="KW-0472">Membrane</keyword>
<dbReference type="EMBL" id="MCFC01000011">
    <property type="protein sequence ID" value="ORY32091.1"/>
    <property type="molecule type" value="Genomic_DNA"/>
</dbReference>
<dbReference type="STRING" id="71784.A0A1Y2BB79"/>
<feature type="region of interest" description="Disordered" evidence="1">
    <location>
        <begin position="152"/>
        <end position="188"/>
    </location>
</feature>
<keyword evidence="5" id="KW-1185">Reference proteome</keyword>
<evidence type="ECO:0000256" key="2">
    <source>
        <dbReference type="SAM" id="Phobius"/>
    </source>
</evidence>
<evidence type="ECO:0000256" key="3">
    <source>
        <dbReference type="SAM" id="SignalP"/>
    </source>
</evidence>
<feature type="chain" id="PRO_5012282340" description="Ser-Thr-rich glycosyl-phosphatidyl-inositol-anchored membrane family-domain-containing protein" evidence="3">
    <location>
        <begin position="23"/>
        <end position="268"/>
    </location>
</feature>
<keyword evidence="3" id="KW-0732">Signal</keyword>
<comment type="caution">
    <text evidence="4">The sequence shown here is derived from an EMBL/GenBank/DDBJ whole genome shotgun (WGS) entry which is preliminary data.</text>
</comment>
<dbReference type="Proteomes" id="UP000193986">
    <property type="component" value="Unassembled WGS sequence"/>
</dbReference>
<keyword evidence="2" id="KW-0812">Transmembrane</keyword>
<organism evidence="4 5">
    <name type="scientific">Naematelia encephala</name>
    <dbReference type="NCBI Taxonomy" id="71784"/>
    <lineage>
        <taxon>Eukaryota</taxon>
        <taxon>Fungi</taxon>
        <taxon>Dikarya</taxon>
        <taxon>Basidiomycota</taxon>
        <taxon>Agaricomycotina</taxon>
        <taxon>Tremellomycetes</taxon>
        <taxon>Tremellales</taxon>
        <taxon>Naemateliaceae</taxon>
        <taxon>Naematelia</taxon>
    </lineage>
</organism>
<accession>A0A1Y2BB79</accession>
<gene>
    <name evidence="4" type="ORF">BCR39DRAFT_58663</name>
</gene>
<dbReference type="InParanoid" id="A0A1Y2BB79"/>
<keyword evidence="2" id="KW-1133">Transmembrane helix</keyword>
<evidence type="ECO:0008006" key="6">
    <source>
        <dbReference type="Google" id="ProtNLM"/>
    </source>
</evidence>
<name>A0A1Y2BB79_9TREE</name>
<dbReference type="PANTHER" id="PTHR40633">
    <property type="entry name" value="MATRIX PROTEIN, PUTATIVE (AFU_ORTHOLOGUE AFUA_8G05410)-RELATED"/>
    <property type="match status" value="1"/>
</dbReference>
<feature type="signal peptide" evidence="3">
    <location>
        <begin position="1"/>
        <end position="22"/>
    </location>
</feature>
<sequence>MLSKLTSLSSLLLLLTLPLGQSIITPTSPDSTTTVKVGDTIQALWDVDTTGTWTDVTCQLMTGDNYQMIALSTLGQGIDGTTTTSLSFVAPDVTPNAEIYFLQFSNGGDLTNLTWTTRFTIAASDGSTTEPTNTTVYNGVSVNWGTGILATSSDSDSTSTSNSTTSSETSDAATLVAPSTVASSSIPSTSGMTLYNSDDAQSTTTASASTASTSTSASAGVSLSAAKASQSISSAGKSIGMGMGGGFMSITIGGAMMLVVGGGAAAML</sequence>
<evidence type="ECO:0000313" key="5">
    <source>
        <dbReference type="Proteomes" id="UP000193986"/>
    </source>
</evidence>
<dbReference type="InterPro" id="IPR052982">
    <property type="entry name" value="SRP1/TIP1-like"/>
</dbReference>
<dbReference type="PANTHER" id="PTHR40633:SF1">
    <property type="entry name" value="GPI ANCHORED SERINE-THREONINE RICH PROTEIN (AFU_ORTHOLOGUE AFUA_1G03630)"/>
    <property type="match status" value="1"/>
</dbReference>
<dbReference type="AlphaFoldDB" id="A0A1Y2BB79"/>
<protein>
    <recommendedName>
        <fullName evidence="6">Ser-Thr-rich glycosyl-phosphatidyl-inositol-anchored membrane family-domain-containing protein</fullName>
    </recommendedName>
</protein>
<dbReference type="OrthoDB" id="2432613at2759"/>
<feature type="transmembrane region" description="Helical" evidence="2">
    <location>
        <begin position="239"/>
        <end position="266"/>
    </location>
</feature>
<reference evidence="4 5" key="1">
    <citation type="submission" date="2016-07" db="EMBL/GenBank/DDBJ databases">
        <title>Pervasive Adenine N6-methylation of Active Genes in Fungi.</title>
        <authorList>
            <consortium name="DOE Joint Genome Institute"/>
            <person name="Mondo S.J."/>
            <person name="Dannebaum R.O."/>
            <person name="Kuo R.C."/>
            <person name="Labutti K."/>
            <person name="Haridas S."/>
            <person name="Kuo A."/>
            <person name="Salamov A."/>
            <person name="Ahrendt S.R."/>
            <person name="Lipzen A."/>
            <person name="Sullivan W."/>
            <person name="Andreopoulos W.B."/>
            <person name="Clum A."/>
            <person name="Lindquist E."/>
            <person name="Daum C."/>
            <person name="Ramamoorthy G.K."/>
            <person name="Gryganskyi A."/>
            <person name="Culley D."/>
            <person name="Magnuson J.K."/>
            <person name="James T.Y."/>
            <person name="O'Malley M.A."/>
            <person name="Stajich J.E."/>
            <person name="Spatafora J.W."/>
            <person name="Visel A."/>
            <person name="Grigoriev I.V."/>
        </authorList>
    </citation>
    <scope>NUCLEOTIDE SEQUENCE [LARGE SCALE GENOMIC DNA]</scope>
    <source>
        <strain evidence="4 5">68-887.2</strain>
    </source>
</reference>
<evidence type="ECO:0000256" key="1">
    <source>
        <dbReference type="SAM" id="MobiDB-lite"/>
    </source>
</evidence>
<evidence type="ECO:0000313" key="4">
    <source>
        <dbReference type="EMBL" id="ORY32091.1"/>
    </source>
</evidence>
<proteinExistence type="predicted"/>